<reference evidence="1 2" key="1">
    <citation type="submission" date="2023-05" db="EMBL/GenBank/DDBJ databases">
        <title>Novel species of genus Flectobacillus isolated from stream in China.</title>
        <authorList>
            <person name="Lu H."/>
        </authorList>
    </citation>
    <scope>NUCLEOTIDE SEQUENCE [LARGE SCALE GENOMIC DNA]</scope>
    <source>
        <strain evidence="1 2">KCTC 42575</strain>
    </source>
</reference>
<accession>A0ABT6Y8U1</accession>
<keyword evidence="2" id="KW-1185">Reference proteome</keyword>
<dbReference type="RefSeq" id="WP_283344801.1">
    <property type="nucleotide sequence ID" value="NZ_JASHIF010000009.1"/>
</dbReference>
<protein>
    <submittedName>
        <fullName evidence="1">Metabolite traffic protein EboE</fullName>
    </submittedName>
</protein>
<proteinExistence type="predicted"/>
<sequence>MKTPNGHLTYCSNIHTGEDWQHHFSVLQNSIPVIKQQVSPNQPMGIGLRLANQASIDLSQKDHLETFKNWLSEQNCYVFTMNGFPYGDFHDAVVKDQVHAPDWTTTNRRDYTIRMFEILADILPTDMQEGGISTSPLSYRYWWETPQKLADAIAISTTHILQVVEKLAEIQKSTGKILHLDIEPEPDGILENSSEFIDWYQRILLPTAKEHFKDKNLTDKQIEVLIHTHVQLCYDICHFAVNFEKPEAALTKLAELGINIGKFQVSSAIRVVFDEQKAEKLAALAQYNEPTYLHQVVALKEDGSFEKFTDLGDALVAAQTVSYQEWRVHFHVPLFIEHYGLLSSTRNDIVETLALHKQMPATNHLEIETYTWGVLPAEVQAPLNDSIVREIAWVKTLV</sequence>
<evidence type="ECO:0000313" key="2">
    <source>
        <dbReference type="Proteomes" id="UP001236507"/>
    </source>
</evidence>
<dbReference type="InterPro" id="IPR036237">
    <property type="entry name" value="Xyl_isomerase-like_sf"/>
</dbReference>
<organism evidence="1 2">
    <name type="scientific">Flectobacillus roseus</name>
    <dbReference type="NCBI Taxonomy" id="502259"/>
    <lineage>
        <taxon>Bacteria</taxon>
        <taxon>Pseudomonadati</taxon>
        <taxon>Bacteroidota</taxon>
        <taxon>Cytophagia</taxon>
        <taxon>Cytophagales</taxon>
        <taxon>Flectobacillaceae</taxon>
        <taxon>Flectobacillus</taxon>
    </lineage>
</organism>
<dbReference type="EMBL" id="JASHIF010000009">
    <property type="protein sequence ID" value="MDI9859965.1"/>
    <property type="molecule type" value="Genomic_DNA"/>
</dbReference>
<name>A0ABT6Y8U1_9BACT</name>
<evidence type="ECO:0000313" key="1">
    <source>
        <dbReference type="EMBL" id="MDI9859965.1"/>
    </source>
</evidence>
<gene>
    <name evidence="1" type="primary">eboE</name>
    <name evidence="1" type="ORF">QM524_12155</name>
</gene>
<dbReference type="NCBIfam" id="NF035939">
    <property type="entry name" value="TIM_EboE"/>
    <property type="match status" value="1"/>
</dbReference>
<dbReference type="Proteomes" id="UP001236507">
    <property type="component" value="Unassembled WGS sequence"/>
</dbReference>
<comment type="caution">
    <text evidence="1">The sequence shown here is derived from an EMBL/GenBank/DDBJ whole genome shotgun (WGS) entry which is preliminary data.</text>
</comment>
<dbReference type="SUPFAM" id="SSF51658">
    <property type="entry name" value="Xylose isomerase-like"/>
    <property type="match status" value="1"/>
</dbReference>